<evidence type="ECO:0000313" key="3">
    <source>
        <dbReference type="Proteomes" id="UP000626109"/>
    </source>
</evidence>
<dbReference type="PANTHER" id="PTHR12117">
    <property type="entry name" value="HISTONE ACETYLTRANSFERASE COMPLEX"/>
    <property type="match status" value="1"/>
</dbReference>
<dbReference type="InterPro" id="IPR019601">
    <property type="entry name" value="Oxoglutarate/Fe-dep_Oase_C"/>
</dbReference>
<reference evidence="2" key="1">
    <citation type="submission" date="2021-02" db="EMBL/GenBank/DDBJ databases">
        <authorList>
            <person name="Dougan E. K."/>
            <person name="Rhodes N."/>
            <person name="Thang M."/>
            <person name="Chan C."/>
        </authorList>
    </citation>
    <scope>NUCLEOTIDE SEQUENCE</scope>
</reference>
<dbReference type="EMBL" id="CAJNNW010034339">
    <property type="protein sequence ID" value="CAE8722385.1"/>
    <property type="molecule type" value="Genomic_DNA"/>
</dbReference>
<dbReference type="AlphaFoldDB" id="A0A813L9Q8"/>
<dbReference type="Gene3D" id="3.60.130.20">
    <property type="entry name" value="Oxoglutarate/iron-dependent oxygenase, C-terminal degradation domain"/>
    <property type="match status" value="1"/>
</dbReference>
<protein>
    <recommendedName>
        <fullName evidence="1">Oxoglutarate/iron-dependent oxygenase C-terminal degradation domain-containing protein</fullName>
    </recommendedName>
</protein>
<evidence type="ECO:0000313" key="2">
    <source>
        <dbReference type="EMBL" id="CAE8722385.1"/>
    </source>
</evidence>
<feature type="non-terminal residue" evidence="2">
    <location>
        <position position="128"/>
    </location>
</feature>
<dbReference type="GO" id="GO:0005737">
    <property type="term" value="C:cytoplasm"/>
    <property type="evidence" value="ECO:0007669"/>
    <property type="project" value="TreeGrafter"/>
</dbReference>
<organism evidence="2 3">
    <name type="scientific">Polarella glacialis</name>
    <name type="common">Dinoflagellate</name>
    <dbReference type="NCBI Taxonomy" id="89957"/>
    <lineage>
        <taxon>Eukaryota</taxon>
        <taxon>Sar</taxon>
        <taxon>Alveolata</taxon>
        <taxon>Dinophyceae</taxon>
        <taxon>Suessiales</taxon>
        <taxon>Suessiaceae</taxon>
        <taxon>Polarella</taxon>
    </lineage>
</organism>
<dbReference type="Pfam" id="PF10637">
    <property type="entry name" value="Ofd1_CTDD"/>
    <property type="match status" value="1"/>
</dbReference>
<feature type="domain" description="Oxoglutarate/iron-dependent oxygenase C-terminal degradation" evidence="1">
    <location>
        <begin position="65"/>
        <end position="119"/>
    </location>
</feature>
<name>A0A813L9Q8_POLGL</name>
<dbReference type="InterPro" id="IPR051842">
    <property type="entry name" value="uS12_prolyl_hydroxylase"/>
</dbReference>
<dbReference type="GO" id="GO:0031418">
    <property type="term" value="F:L-ascorbic acid binding"/>
    <property type="evidence" value="ECO:0007669"/>
    <property type="project" value="InterPro"/>
</dbReference>
<comment type="caution">
    <text evidence="2">The sequence shown here is derived from an EMBL/GenBank/DDBJ whole genome shotgun (WGS) entry which is preliminary data.</text>
</comment>
<dbReference type="GO" id="GO:0006449">
    <property type="term" value="P:regulation of translational termination"/>
    <property type="evidence" value="ECO:0007669"/>
    <property type="project" value="TreeGrafter"/>
</dbReference>
<feature type="non-terminal residue" evidence="2">
    <location>
        <position position="1"/>
    </location>
</feature>
<proteinExistence type="predicted"/>
<dbReference type="PANTHER" id="PTHR12117:SF0">
    <property type="entry name" value="PROLYL 3-HYDROXYLASE OGFOD1"/>
    <property type="match status" value="1"/>
</dbReference>
<accession>A0A813L9Q8</accession>
<evidence type="ECO:0000259" key="1">
    <source>
        <dbReference type="Pfam" id="PF10637"/>
    </source>
</evidence>
<gene>
    <name evidence="2" type="ORF">PGLA2088_LOCUS42486</name>
</gene>
<dbReference type="Proteomes" id="UP000626109">
    <property type="component" value="Unassembled WGS sequence"/>
</dbReference>
<dbReference type="InterPro" id="IPR043044">
    <property type="entry name" value="TPA1/Ofd1_C"/>
</dbReference>
<dbReference type="GO" id="GO:0031543">
    <property type="term" value="F:peptidyl-proline dioxygenase activity"/>
    <property type="evidence" value="ECO:0007669"/>
    <property type="project" value="TreeGrafter"/>
</dbReference>
<sequence length="128" mass="13944">VRGERARVSLQGWLHARSLEETLGFESRQFATLQQILVPKEPCPAVVAAPAGGQEEDSNELSEEDLKVLSEWISPAYLSPQALQAVCKRFENASYAVLTEFLRPEVAARLSTSLEEVDAADGFAPGAE</sequence>
<dbReference type="GO" id="GO:0005506">
    <property type="term" value="F:iron ion binding"/>
    <property type="evidence" value="ECO:0007669"/>
    <property type="project" value="InterPro"/>
</dbReference>